<accession>S7QPH4</accession>
<dbReference type="HOGENOM" id="CLU_005984_0_0_1"/>
<feature type="compositionally biased region" description="Basic and acidic residues" evidence="1">
    <location>
        <begin position="569"/>
        <end position="578"/>
    </location>
</feature>
<dbReference type="Proteomes" id="UP000030669">
    <property type="component" value="Unassembled WGS sequence"/>
</dbReference>
<feature type="region of interest" description="Disordered" evidence="1">
    <location>
        <begin position="389"/>
        <end position="439"/>
    </location>
</feature>
<dbReference type="InterPro" id="IPR014848">
    <property type="entry name" value="Rgp1"/>
</dbReference>
<feature type="compositionally biased region" description="Low complexity" evidence="1">
    <location>
        <begin position="389"/>
        <end position="399"/>
    </location>
</feature>
<feature type="compositionally biased region" description="Low complexity" evidence="1">
    <location>
        <begin position="414"/>
        <end position="427"/>
    </location>
</feature>
<reference evidence="2 3" key="1">
    <citation type="journal article" date="2012" name="Science">
        <title>The Paleozoic origin of enzymatic lignin decomposition reconstructed from 31 fungal genomes.</title>
        <authorList>
            <person name="Floudas D."/>
            <person name="Binder M."/>
            <person name="Riley R."/>
            <person name="Barry K."/>
            <person name="Blanchette R.A."/>
            <person name="Henrissat B."/>
            <person name="Martinez A.T."/>
            <person name="Otillar R."/>
            <person name="Spatafora J.W."/>
            <person name="Yadav J.S."/>
            <person name="Aerts A."/>
            <person name="Benoit I."/>
            <person name="Boyd A."/>
            <person name="Carlson A."/>
            <person name="Copeland A."/>
            <person name="Coutinho P.M."/>
            <person name="de Vries R.P."/>
            <person name="Ferreira P."/>
            <person name="Findley K."/>
            <person name="Foster B."/>
            <person name="Gaskell J."/>
            <person name="Glotzer D."/>
            <person name="Gorecki P."/>
            <person name="Heitman J."/>
            <person name="Hesse C."/>
            <person name="Hori C."/>
            <person name="Igarashi K."/>
            <person name="Jurgens J.A."/>
            <person name="Kallen N."/>
            <person name="Kersten P."/>
            <person name="Kohler A."/>
            <person name="Kuees U."/>
            <person name="Kumar T.K.A."/>
            <person name="Kuo A."/>
            <person name="LaButti K."/>
            <person name="Larrondo L.F."/>
            <person name="Lindquist E."/>
            <person name="Ling A."/>
            <person name="Lombard V."/>
            <person name="Lucas S."/>
            <person name="Lundell T."/>
            <person name="Martin R."/>
            <person name="McLaughlin D.J."/>
            <person name="Morgenstern I."/>
            <person name="Morin E."/>
            <person name="Murat C."/>
            <person name="Nagy L.G."/>
            <person name="Nolan M."/>
            <person name="Ohm R.A."/>
            <person name="Patyshakuliyeva A."/>
            <person name="Rokas A."/>
            <person name="Ruiz-Duenas F.J."/>
            <person name="Sabat G."/>
            <person name="Salamov A."/>
            <person name="Samejima M."/>
            <person name="Schmutz J."/>
            <person name="Slot J.C."/>
            <person name="St John F."/>
            <person name="Stenlid J."/>
            <person name="Sun H."/>
            <person name="Sun S."/>
            <person name="Syed K."/>
            <person name="Tsang A."/>
            <person name="Wiebenga A."/>
            <person name="Young D."/>
            <person name="Pisabarro A."/>
            <person name="Eastwood D.C."/>
            <person name="Martin F."/>
            <person name="Cullen D."/>
            <person name="Grigoriev I.V."/>
            <person name="Hibbett D.S."/>
        </authorList>
    </citation>
    <scope>NUCLEOTIDE SEQUENCE [LARGE SCALE GENOMIC DNA]</scope>
    <source>
        <strain evidence="2 3">ATCC 11539</strain>
    </source>
</reference>
<feature type="compositionally biased region" description="Polar residues" evidence="1">
    <location>
        <begin position="160"/>
        <end position="169"/>
    </location>
</feature>
<dbReference type="OrthoDB" id="1918at2759"/>
<dbReference type="STRING" id="670483.S7QPH4"/>
<evidence type="ECO:0000313" key="2">
    <source>
        <dbReference type="EMBL" id="EPQ61232.1"/>
    </source>
</evidence>
<feature type="region of interest" description="Disordered" evidence="1">
    <location>
        <begin position="143"/>
        <end position="299"/>
    </location>
</feature>
<feature type="region of interest" description="Disordered" evidence="1">
    <location>
        <begin position="347"/>
        <end position="376"/>
    </location>
</feature>
<evidence type="ECO:0000313" key="3">
    <source>
        <dbReference type="Proteomes" id="UP000030669"/>
    </source>
</evidence>
<proteinExistence type="predicted"/>
<name>S7QPH4_GLOTA</name>
<gene>
    <name evidence="2" type="ORF">GLOTRDRAFT_69551</name>
</gene>
<feature type="region of interest" description="Disordered" evidence="1">
    <location>
        <begin position="46"/>
        <end position="123"/>
    </location>
</feature>
<dbReference type="eggNOG" id="KOG4469">
    <property type="taxonomic scope" value="Eukaryota"/>
</dbReference>
<feature type="compositionally biased region" description="Basic and acidic residues" evidence="1">
    <location>
        <begin position="94"/>
        <end position="103"/>
    </location>
</feature>
<feature type="compositionally biased region" description="Low complexity" evidence="1">
    <location>
        <begin position="217"/>
        <end position="249"/>
    </location>
</feature>
<dbReference type="Pfam" id="PF08737">
    <property type="entry name" value="Rgp1"/>
    <property type="match status" value="1"/>
</dbReference>
<feature type="compositionally biased region" description="Polar residues" evidence="1">
    <location>
        <begin position="354"/>
        <end position="365"/>
    </location>
</feature>
<protein>
    <submittedName>
        <fullName evidence="2">Rgp1-domain-containing protein</fullName>
    </submittedName>
</protein>
<organism evidence="2 3">
    <name type="scientific">Gloeophyllum trabeum (strain ATCC 11539 / FP-39264 / Madison 617)</name>
    <name type="common">Brown rot fungus</name>
    <dbReference type="NCBI Taxonomy" id="670483"/>
    <lineage>
        <taxon>Eukaryota</taxon>
        <taxon>Fungi</taxon>
        <taxon>Dikarya</taxon>
        <taxon>Basidiomycota</taxon>
        <taxon>Agaricomycotina</taxon>
        <taxon>Agaricomycetes</taxon>
        <taxon>Gloeophyllales</taxon>
        <taxon>Gloeophyllaceae</taxon>
        <taxon>Gloeophyllum</taxon>
    </lineage>
</organism>
<dbReference type="RefSeq" id="XP_007861447.1">
    <property type="nucleotide sequence ID" value="XM_007863256.1"/>
</dbReference>
<feature type="region of interest" description="Disordered" evidence="1">
    <location>
        <begin position="617"/>
        <end position="649"/>
    </location>
</feature>
<feature type="compositionally biased region" description="Polar residues" evidence="1">
    <location>
        <begin position="579"/>
        <end position="593"/>
    </location>
</feature>
<dbReference type="EMBL" id="KB469296">
    <property type="protein sequence ID" value="EPQ61232.1"/>
    <property type="molecule type" value="Genomic_DNA"/>
</dbReference>
<sequence>MSAPSAPGNPSLADADTGIRVVVTPTQSAYFAGETFSVSITITNTRPVHAPWPSSGSQSHTHKRASHSISSAPLARPPTSPGTPRTAVTPIPALKHDTKDSTPKRRRLIGKAPANGTDAGPDFLDQSRKRLLAKSLSVSLSPKELEERFGRSNGGAPLAAQSSHYSSPSNQPPGALARTPTLSIAPNHPHARKKSVLNGQLHLNEPQQPPSSPTLASPDPSSSKLSLSLDTISESSSTSAPQTPSLQSPNPGLASLPNQIRKSGLSVNGNHRHHRPPPLPHPDARSYDHASQAPKTFPQSNNELVLYSYAQLSGSLTITPVPGLSPSTPDTARTLSALRSTLLRQGAMGGGSMDITSSIDPQQAKQHARKRSHVRSASYTSGLLSMLSPTSLLSSPNPSGAEQSHPWSRRRGQTPSMSSTLSLPGTSSSGGVGLGFGAVNEEVDPETPLPVLEVPPSMLAVDLMLGPGETRTYTYTVQLPDAIPPTYKGRVFRFSYEFTVGVCRSRAASQQPSSPVGRPGTGAQSSSRVMKVPVRIYNFVSVQRPPCPYDLMWPVTTRNRHMSLAQAKVSEEDRRIEKGTSSGHHTDSASSKSRVAGSLEGVREYALRLLSSFPDPRSPELEVDGTLPVGALSPFAESPEREREPEGSLRGCREAVEILTRNQKKVSYDVNKDGVQVAVLTFTKSAYRLGETVLGVVELNSPSTRGRVLKLSAMLEAHESLPASIAMSGNSRQLRRVHAEHHSSFIPSMLRTTFALDIPPDASPAFQVDLEEGAAAGNRASAGGLEWKVRLCLLVAVASSPSKTGQEGKLKHLVRDGPRGEWATAWRASPSIAPMEKLGPSRNQNQTTVTPGGTMMSWASYFASFVGTAGETGYHDGDEVVDDEVAVEETQDTGAVVEDKWQELKVETVECEVPIKVWPGNTAFKAMEVVFDV</sequence>
<feature type="region of interest" description="Disordered" evidence="1">
    <location>
        <begin position="565"/>
        <end position="596"/>
    </location>
</feature>
<feature type="compositionally biased region" description="Polar residues" evidence="1">
    <location>
        <begin position="256"/>
        <end position="269"/>
    </location>
</feature>
<keyword evidence="3" id="KW-1185">Reference proteome</keyword>
<evidence type="ECO:0000256" key="1">
    <source>
        <dbReference type="SAM" id="MobiDB-lite"/>
    </source>
</evidence>
<dbReference type="GeneID" id="19307992"/>
<dbReference type="PANTHER" id="PTHR12507">
    <property type="entry name" value="REDUCED GROWTH PHENOTYPE 1 RGP1, YEAST -RELATED"/>
    <property type="match status" value="1"/>
</dbReference>
<dbReference type="AlphaFoldDB" id="S7QPH4"/>
<dbReference type="KEGG" id="gtr:GLOTRDRAFT_69551"/>
<dbReference type="OMA" id="EMVECEV"/>
<feature type="region of interest" description="Disordered" evidence="1">
    <location>
        <begin position="507"/>
        <end position="527"/>
    </location>
</feature>
<feature type="compositionally biased region" description="Basic and acidic residues" evidence="1">
    <location>
        <begin position="638"/>
        <end position="649"/>
    </location>
</feature>